<keyword evidence="2" id="KW-1185">Reference proteome</keyword>
<evidence type="ECO:0000313" key="2">
    <source>
        <dbReference type="Proteomes" id="UP000616151"/>
    </source>
</evidence>
<evidence type="ECO:0000313" key="1">
    <source>
        <dbReference type="EMBL" id="MBK1865848.1"/>
    </source>
</evidence>
<comment type="caution">
    <text evidence="1">The sequence shown here is derived from an EMBL/GenBank/DDBJ whole genome shotgun (WGS) entry which is preliminary data.</text>
</comment>
<organism evidence="1 2">
    <name type="scientific">Taklimakanibacter albus</name>
    <dbReference type="NCBI Taxonomy" id="2800327"/>
    <lineage>
        <taxon>Bacteria</taxon>
        <taxon>Pseudomonadati</taxon>
        <taxon>Pseudomonadota</taxon>
        <taxon>Alphaproteobacteria</taxon>
        <taxon>Hyphomicrobiales</taxon>
        <taxon>Aestuariivirgaceae</taxon>
        <taxon>Taklimakanibacter</taxon>
    </lineage>
</organism>
<name>A0ACC5QZQ5_9HYPH</name>
<protein>
    <submittedName>
        <fullName evidence="1">Iron ABC transporter permease</fullName>
    </submittedName>
</protein>
<sequence>MNGRRYPAMAGILAIAIIAFIANLSFGASAMSPRSVVAALFAFDPDNYDHFVVLYQRLPRALIAVFLGAVMACGGAVLQGLTRNPLASPGILGVSSGAMLFVVIAAFLLDVPSQGQGVAAILGGFFGFLNCLLVTRLIVSSKEPHGLAFILSGAVLSMLHGAIANAIMLSSPSRRSDFLSWATGNINHVYVERLRDFWWLGALGLVMLLAMARPLTLITLGRDKAASAGVDVTRITWLSIGAVVVSVSVAVAICGPIGFVGLVTPHIVRPLVGASFRLALPANAVLGAAICLLADLAARSAFAPHVLNTGIMMDLLGGIVFAVIVKRYYLSTSERGAWR</sequence>
<reference evidence="1" key="1">
    <citation type="submission" date="2021-01" db="EMBL/GenBank/DDBJ databases">
        <authorList>
            <person name="Sun Q."/>
        </authorList>
    </citation>
    <scope>NUCLEOTIDE SEQUENCE</scope>
    <source>
        <strain evidence="1">YIM B02566</strain>
    </source>
</reference>
<gene>
    <name evidence="1" type="ORF">JHL16_05755</name>
</gene>
<dbReference type="Proteomes" id="UP000616151">
    <property type="component" value="Unassembled WGS sequence"/>
</dbReference>
<proteinExistence type="predicted"/>
<dbReference type="EMBL" id="JAENHL010000006">
    <property type="protein sequence ID" value="MBK1865848.1"/>
    <property type="molecule type" value="Genomic_DNA"/>
</dbReference>
<accession>A0ACC5QZQ5</accession>